<organism evidence="1 2">
    <name type="scientific">Romanomermis culicivorax</name>
    <name type="common">Nematode worm</name>
    <dbReference type="NCBI Taxonomy" id="13658"/>
    <lineage>
        <taxon>Eukaryota</taxon>
        <taxon>Metazoa</taxon>
        <taxon>Ecdysozoa</taxon>
        <taxon>Nematoda</taxon>
        <taxon>Enoplea</taxon>
        <taxon>Dorylaimia</taxon>
        <taxon>Mermithida</taxon>
        <taxon>Mermithoidea</taxon>
        <taxon>Mermithidae</taxon>
        <taxon>Romanomermis</taxon>
    </lineage>
</organism>
<proteinExistence type="predicted"/>
<dbReference type="AlphaFoldDB" id="A0A915JX72"/>
<name>A0A915JX72_ROMCU</name>
<sequence>MVGGQTCWQQRSQWQQVPLGREVVLTQQGRGSICLAMVLQVNLLNIRNFQRLGKWGVLRIGHPAVDQTDSGVVGLQQAGGVIQTAGFI</sequence>
<keyword evidence="1" id="KW-1185">Reference proteome</keyword>
<evidence type="ECO:0000313" key="2">
    <source>
        <dbReference type="WBParaSite" id="nRc.2.0.1.t30921-RA"/>
    </source>
</evidence>
<accession>A0A915JX72</accession>
<reference evidence="2" key="1">
    <citation type="submission" date="2022-11" db="UniProtKB">
        <authorList>
            <consortium name="WormBaseParasite"/>
        </authorList>
    </citation>
    <scope>IDENTIFICATION</scope>
</reference>
<dbReference type="WBParaSite" id="nRc.2.0.1.t30921-RA">
    <property type="protein sequence ID" value="nRc.2.0.1.t30921-RA"/>
    <property type="gene ID" value="nRc.2.0.1.g30921"/>
</dbReference>
<evidence type="ECO:0000313" key="1">
    <source>
        <dbReference type="Proteomes" id="UP000887565"/>
    </source>
</evidence>
<dbReference type="Proteomes" id="UP000887565">
    <property type="component" value="Unplaced"/>
</dbReference>
<protein>
    <submittedName>
        <fullName evidence="2">Uncharacterized protein</fullName>
    </submittedName>
</protein>